<dbReference type="PROSITE" id="PS50082">
    <property type="entry name" value="WD_REPEATS_2"/>
    <property type="match status" value="1"/>
</dbReference>
<dbReference type="PANTHER" id="PTHR44019">
    <property type="entry name" value="WD REPEAT-CONTAINING PROTEIN 55"/>
    <property type="match status" value="1"/>
</dbReference>
<dbReference type="AlphaFoldDB" id="A0A834XX83"/>
<accession>A0A834XX83</accession>
<gene>
    <name evidence="7" type="ORF">HCN44_011089</name>
</gene>
<feature type="compositionally biased region" description="Acidic residues" evidence="6">
    <location>
        <begin position="36"/>
        <end position="46"/>
    </location>
</feature>
<evidence type="ECO:0000256" key="3">
    <source>
        <dbReference type="ARBA" id="ARBA00022737"/>
    </source>
</evidence>
<dbReference type="PANTHER" id="PTHR44019:SF20">
    <property type="entry name" value="WD REPEAT-CONTAINING PROTEIN 55"/>
    <property type="match status" value="1"/>
</dbReference>
<dbReference type="Gene3D" id="2.130.10.10">
    <property type="entry name" value="YVTN repeat-like/Quinoprotein amine dehydrogenase"/>
    <property type="match status" value="2"/>
</dbReference>
<evidence type="ECO:0000256" key="5">
    <source>
        <dbReference type="PROSITE-ProRule" id="PRU00221"/>
    </source>
</evidence>
<evidence type="ECO:0000256" key="4">
    <source>
        <dbReference type="ARBA" id="ARBA00023478"/>
    </source>
</evidence>
<dbReference type="Pfam" id="PF24796">
    <property type="entry name" value="WDR55"/>
    <property type="match status" value="1"/>
</dbReference>
<name>A0A834XX83_APHGI</name>
<evidence type="ECO:0000313" key="8">
    <source>
        <dbReference type="Proteomes" id="UP000639338"/>
    </source>
</evidence>
<evidence type="ECO:0000256" key="6">
    <source>
        <dbReference type="SAM" id="MobiDB-lite"/>
    </source>
</evidence>
<dbReference type="EMBL" id="JACMRX010000003">
    <property type="protein sequence ID" value="KAF7993820.1"/>
    <property type="molecule type" value="Genomic_DNA"/>
</dbReference>
<sequence>MQSDSSDVSSDDSSSGYEDVQSKHVNIVDTVKTHDDDDDDDEEEKDELVKKIEESQILKRDHPPDIELDEPAAKVCFHPNKNIILFGTMEGNIISYNYNNESNELLSTMEMHEDSCRDLQISDDGQTFYSTSTDMSTQIVIVDFETEKWKRFYENAHDCPIYTTTIVDENLFATGDDDGCVKLWDIRENTTTPIFSVEVTKNSVNSMLTNDDKEWLVCASNSNVLTTLSLNTRQLIDSEECGKDGLLTSLGIFKNGTKLVTTNNLGGMYIFQWGKFGAHVDYFVNKNKSPINCIVPITDDTFIAGENDGVLRAYGIGPNRCRGVVGQVHGRKNTIESLDHSGDGGLIACSSSNENYVQFWNINYFEDLSDDDNNSSNKNTARKKKRGKKRRQPEKYLKSSKIQNRSAFFQDLNE</sequence>
<dbReference type="InterPro" id="IPR050505">
    <property type="entry name" value="WDR55/POC1"/>
</dbReference>
<comment type="similarity">
    <text evidence="1">Belongs to the WD repeat WDR55 family.</text>
</comment>
<dbReference type="Proteomes" id="UP000639338">
    <property type="component" value="Unassembled WGS sequence"/>
</dbReference>
<feature type="region of interest" description="Disordered" evidence="6">
    <location>
        <begin position="371"/>
        <end position="397"/>
    </location>
</feature>
<protein>
    <recommendedName>
        <fullName evidence="4">WD repeat-containing protein 55 homolog</fullName>
    </recommendedName>
</protein>
<proteinExistence type="inferred from homology"/>
<feature type="compositionally biased region" description="Low complexity" evidence="6">
    <location>
        <begin position="1"/>
        <end position="15"/>
    </location>
</feature>
<reference evidence="7 8" key="1">
    <citation type="submission" date="2020-08" db="EMBL/GenBank/DDBJ databases">
        <title>Aphidius gifuensis genome sequencing and assembly.</title>
        <authorList>
            <person name="Du Z."/>
        </authorList>
    </citation>
    <scope>NUCLEOTIDE SEQUENCE [LARGE SCALE GENOMIC DNA]</scope>
    <source>
        <strain evidence="7">YNYX2018</strain>
        <tissue evidence="7">Adults</tissue>
    </source>
</reference>
<keyword evidence="8" id="KW-1185">Reference proteome</keyword>
<evidence type="ECO:0000256" key="2">
    <source>
        <dbReference type="ARBA" id="ARBA00022574"/>
    </source>
</evidence>
<dbReference type="SMART" id="SM00320">
    <property type="entry name" value="WD40"/>
    <property type="match status" value="5"/>
</dbReference>
<feature type="repeat" description="WD" evidence="5">
    <location>
        <begin position="154"/>
        <end position="194"/>
    </location>
</feature>
<dbReference type="OrthoDB" id="2288928at2759"/>
<dbReference type="SUPFAM" id="SSF50978">
    <property type="entry name" value="WD40 repeat-like"/>
    <property type="match status" value="1"/>
</dbReference>
<keyword evidence="3" id="KW-0677">Repeat</keyword>
<feature type="region of interest" description="Disordered" evidence="6">
    <location>
        <begin position="1"/>
        <end position="47"/>
    </location>
</feature>
<comment type="caution">
    <text evidence="7">The sequence shown here is derived from an EMBL/GenBank/DDBJ whole genome shotgun (WGS) entry which is preliminary data.</text>
</comment>
<feature type="compositionally biased region" description="Basic residues" evidence="6">
    <location>
        <begin position="380"/>
        <end position="392"/>
    </location>
</feature>
<dbReference type="InterPro" id="IPR001680">
    <property type="entry name" value="WD40_rpt"/>
</dbReference>
<keyword evidence="2 5" id="KW-0853">WD repeat</keyword>
<dbReference type="InterPro" id="IPR036322">
    <property type="entry name" value="WD40_repeat_dom_sf"/>
</dbReference>
<evidence type="ECO:0000313" key="7">
    <source>
        <dbReference type="EMBL" id="KAF7993820.1"/>
    </source>
</evidence>
<dbReference type="InterPro" id="IPR015943">
    <property type="entry name" value="WD40/YVTN_repeat-like_dom_sf"/>
</dbReference>
<organism evidence="7 8">
    <name type="scientific">Aphidius gifuensis</name>
    <name type="common">Parasitoid wasp</name>
    <dbReference type="NCBI Taxonomy" id="684658"/>
    <lineage>
        <taxon>Eukaryota</taxon>
        <taxon>Metazoa</taxon>
        <taxon>Ecdysozoa</taxon>
        <taxon>Arthropoda</taxon>
        <taxon>Hexapoda</taxon>
        <taxon>Insecta</taxon>
        <taxon>Pterygota</taxon>
        <taxon>Neoptera</taxon>
        <taxon>Endopterygota</taxon>
        <taxon>Hymenoptera</taxon>
        <taxon>Apocrita</taxon>
        <taxon>Ichneumonoidea</taxon>
        <taxon>Braconidae</taxon>
        <taxon>Aphidiinae</taxon>
        <taxon>Aphidius</taxon>
    </lineage>
</organism>
<evidence type="ECO:0000256" key="1">
    <source>
        <dbReference type="ARBA" id="ARBA00007625"/>
    </source>
</evidence>